<gene>
    <name evidence="10" type="ORF">GCM10011600_10920</name>
</gene>
<dbReference type="InterPro" id="IPR006037">
    <property type="entry name" value="RCK_C"/>
</dbReference>
<dbReference type="AlphaFoldDB" id="A0A8J3GPT2"/>
<dbReference type="Gene3D" id="3.30.70.1450">
    <property type="entry name" value="Regulator of K+ conductance, C-terminal domain"/>
    <property type="match status" value="1"/>
</dbReference>
<evidence type="ECO:0000256" key="1">
    <source>
        <dbReference type="ARBA" id="ARBA00004127"/>
    </source>
</evidence>
<keyword evidence="7" id="KW-0407">Ion channel</keyword>
<evidence type="ECO:0000256" key="4">
    <source>
        <dbReference type="ARBA" id="ARBA00022989"/>
    </source>
</evidence>
<dbReference type="Pfam" id="PF06241">
    <property type="entry name" value="Castor_Poll_mid"/>
    <property type="match status" value="1"/>
</dbReference>
<evidence type="ECO:0000256" key="6">
    <source>
        <dbReference type="ARBA" id="ARBA00023136"/>
    </source>
</evidence>
<dbReference type="Proteomes" id="UP000617531">
    <property type="component" value="Unassembled WGS sequence"/>
</dbReference>
<feature type="transmembrane region" description="Helical" evidence="8">
    <location>
        <begin position="92"/>
        <end position="116"/>
    </location>
</feature>
<evidence type="ECO:0000259" key="9">
    <source>
        <dbReference type="PROSITE" id="PS51202"/>
    </source>
</evidence>
<evidence type="ECO:0000256" key="5">
    <source>
        <dbReference type="ARBA" id="ARBA00023065"/>
    </source>
</evidence>
<feature type="transmembrane region" description="Helical" evidence="8">
    <location>
        <begin position="24"/>
        <end position="49"/>
    </location>
</feature>
<dbReference type="SUPFAM" id="SSF51735">
    <property type="entry name" value="NAD(P)-binding Rossmann-fold domains"/>
    <property type="match status" value="2"/>
</dbReference>
<evidence type="ECO:0000256" key="2">
    <source>
        <dbReference type="ARBA" id="ARBA00022448"/>
    </source>
</evidence>
<protein>
    <submittedName>
        <fullName evidence="10">Lipoprotein</fullName>
    </submittedName>
</protein>
<dbReference type="GO" id="GO:0008324">
    <property type="term" value="F:monoatomic cation transmembrane transporter activity"/>
    <property type="evidence" value="ECO:0007669"/>
    <property type="project" value="InterPro"/>
</dbReference>
<accession>A0A8J3GPT2</accession>
<keyword evidence="4 8" id="KW-1133">Transmembrane helix</keyword>
<keyword evidence="5" id="KW-0406">Ion transport</keyword>
<dbReference type="InterPro" id="IPR036291">
    <property type="entry name" value="NAD(P)-bd_dom_sf"/>
</dbReference>
<comment type="caution">
    <text evidence="10">The sequence shown here is derived from an EMBL/GenBank/DDBJ whole genome shotgun (WGS) entry which is preliminary data.</text>
</comment>
<evidence type="ECO:0000256" key="8">
    <source>
        <dbReference type="SAM" id="Phobius"/>
    </source>
</evidence>
<keyword evidence="3 8" id="KW-0812">Transmembrane</keyword>
<dbReference type="PANTHER" id="PTHR31563">
    <property type="entry name" value="ION CHANNEL POLLUX-RELATED"/>
    <property type="match status" value="1"/>
</dbReference>
<dbReference type="Gene3D" id="3.40.50.720">
    <property type="entry name" value="NAD(P)-binding Rossmann-like Domain"/>
    <property type="match status" value="2"/>
</dbReference>
<name>A0A8J3GPT2_9MICO</name>
<dbReference type="RefSeq" id="WP_191282345.1">
    <property type="nucleotide sequence ID" value="NZ_BNAI01000001.1"/>
</dbReference>
<reference evidence="10" key="1">
    <citation type="journal article" date="2014" name="Int. J. Syst. Evol. Microbiol.">
        <title>Complete genome sequence of Corynebacterium casei LMG S-19264T (=DSM 44701T), isolated from a smear-ripened cheese.</title>
        <authorList>
            <consortium name="US DOE Joint Genome Institute (JGI-PGF)"/>
            <person name="Walter F."/>
            <person name="Albersmeier A."/>
            <person name="Kalinowski J."/>
            <person name="Ruckert C."/>
        </authorList>
    </citation>
    <scope>NUCLEOTIDE SEQUENCE</scope>
    <source>
        <strain evidence="10">CGMCC 1.16548</strain>
    </source>
</reference>
<evidence type="ECO:0000313" key="10">
    <source>
        <dbReference type="EMBL" id="GHF11488.1"/>
    </source>
</evidence>
<dbReference type="InterPro" id="IPR010420">
    <property type="entry name" value="CASTOR/POLLUX/SYM8_dom"/>
</dbReference>
<dbReference type="PROSITE" id="PS51202">
    <property type="entry name" value="RCK_C"/>
    <property type="match status" value="1"/>
</dbReference>
<comment type="subcellular location">
    <subcellularLocation>
        <location evidence="1">Endomembrane system</location>
        <topology evidence="1">Multi-pass membrane protein</topology>
    </subcellularLocation>
</comment>
<keyword evidence="11" id="KW-1185">Reference proteome</keyword>
<evidence type="ECO:0000313" key="11">
    <source>
        <dbReference type="Proteomes" id="UP000617531"/>
    </source>
</evidence>
<evidence type="ECO:0000256" key="7">
    <source>
        <dbReference type="ARBA" id="ARBA00023303"/>
    </source>
</evidence>
<keyword evidence="2" id="KW-0813">Transport</keyword>
<sequence>MSTKPSAGERLRYWFDNWMSRGPVALMALLGVATVAFVVVLGTIAWIVLTLIRDDENLGDDSTGPLDLIWRSLMRTLDPGTMGGDQEWPFRIMMLIVTIGGLVIVASLIGIVSGAFDSKVEELRKGRSRVLEQDHTLILGWSTKVFPIVREISIANLSRGKSAIVILADRDKVEMEDDIKAQVGDTGKTKIIVRSGDPMNLAELEVANPHTARSIVVLAPDEADDPDSTVIKTALAVTNNPRRKEGSYHIVGELQDPGNLEAATLVGRDEAHWVLSTELISRITVQTCRQSGLSVVYSELLDFDGAEIYFTEQPSLVGKTYFDAQLAFDTSAVMGLVQGGKVTLNPAADTVLAAGDLIIVIAEDDDAILLAEPGAPDLGVVSDSVVAPATPESTLVLGHNEGLQLMLTELDGYSTPRSRVSIVADVEQPGFDGLVNLDVTFQRGDPTSRAVLDALYVHEFDHIIVLAAKETLPAQRADAKTLITLLHLRDIAVKKGADLNVVSEMIDDRNRELAEVTQADDFIVSDQLISLMLSQLSENKRLTDVFDELFSASGAEIYLRPASLYVPVGVEADFYTVLEAARRRGETAIGFRLDEFARSSERAYGVTVNPTKTQKRAFAAGDKVIVLSDH</sequence>
<keyword evidence="10" id="KW-0449">Lipoprotein</keyword>
<dbReference type="EMBL" id="BNAI01000001">
    <property type="protein sequence ID" value="GHF11488.1"/>
    <property type="molecule type" value="Genomic_DNA"/>
</dbReference>
<reference evidence="10" key="2">
    <citation type="submission" date="2020-09" db="EMBL/GenBank/DDBJ databases">
        <authorList>
            <person name="Sun Q."/>
            <person name="Zhou Y."/>
        </authorList>
    </citation>
    <scope>NUCLEOTIDE SEQUENCE</scope>
    <source>
        <strain evidence="10">CGMCC 1.16548</strain>
    </source>
</reference>
<dbReference type="GO" id="GO:0012505">
    <property type="term" value="C:endomembrane system"/>
    <property type="evidence" value="ECO:0007669"/>
    <property type="project" value="UniProtKB-SubCell"/>
</dbReference>
<dbReference type="PANTHER" id="PTHR31563:SF10">
    <property type="entry name" value="ION CHANNEL POLLUX-RELATED"/>
    <property type="match status" value="1"/>
</dbReference>
<dbReference type="InterPro" id="IPR036721">
    <property type="entry name" value="RCK_C_sf"/>
</dbReference>
<dbReference type="SUPFAM" id="SSF116726">
    <property type="entry name" value="TrkA C-terminal domain-like"/>
    <property type="match status" value="1"/>
</dbReference>
<organism evidence="10 11">
    <name type="scientific">Pseudolysinimonas yzui</name>
    <dbReference type="NCBI Taxonomy" id="2708254"/>
    <lineage>
        <taxon>Bacteria</taxon>
        <taxon>Bacillati</taxon>
        <taxon>Actinomycetota</taxon>
        <taxon>Actinomycetes</taxon>
        <taxon>Micrococcales</taxon>
        <taxon>Microbacteriaceae</taxon>
        <taxon>Pseudolysinimonas</taxon>
    </lineage>
</organism>
<proteinExistence type="predicted"/>
<dbReference type="InterPro" id="IPR044849">
    <property type="entry name" value="CASTOR/POLLUX/SYM8-like"/>
</dbReference>
<evidence type="ECO:0000256" key="3">
    <source>
        <dbReference type="ARBA" id="ARBA00022692"/>
    </source>
</evidence>
<dbReference type="GO" id="GO:0006813">
    <property type="term" value="P:potassium ion transport"/>
    <property type="evidence" value="ECO:0007669"/>
    <property type="project" value="InterPro"/>
</dbReference>
<feature type="domain" description="RCK C-terminal" evidence="9">
    <location>
        <begin position="293"/>
        <end position="376"/>
    </location>
</feature>
<keyword evidence="6 8" id="KW-0472">Membrane</keyword>